<dbReference type="GO" id="GO:0004340">
    <property type="term" value="F:glucokinase activity"/>
    <property type="evidence" value="ECO:0007669"/>
    <property type="project" value="UniProtKB-EC"/>
</dbReference>
<dbReference type="NCBIfam" id="TIGR00749">
    <property type="entry name" value="glk"/>
    <property type="match status" value="1"/>
</dbReference>
<dbReference type="SUPFAM" id="SSF53067">
    <property type="entry name" value="Actin-like ATPase domain"/>
    <property type="match status" value="1"/>
</dbReference>
<dbReference type="EC" id="2.7.1.2" evidence="4"/>
<keyword evidence="5" id="KW-1185">Reference proteome</keyword>
<comment type="caution">
    <text evidence="4">The sequence shown here is derived from an EMBL/GenBank/DDBJ whole genome shotgun (WGS) entry which is preliminary data.</text>
</comment>
<dbReference type="Proteomes" id="UP001143307">
    <property type="component" value="Unassembled WGS sequence"/>
</dbReference>
<dbReference type="EMBL" id="SHNP01000003">
    <property type="protein sequence ID" value="MCX2973918.1"/>
    <property type="molecule type" value="Genomic_DNA"/>
</dbReference>
<dbReference type="Gene3D" id="3.30.420.40">
    <property type="match status" value="1"/>
</dbReference>
<dbReference type="PANTHER" id="PTHR47690">
    <property type="entry name" value="GLUCOKINASE"/>
    <property type="match status" value="1"/>
</dbReference>
<comment type="similarity">
    <text evidence="3">Belongs to the bacterial glucokinase family.</text>
</comment>
<organism evidence="4 5">
    <name type="scientific">Candidatus Seongchinamella marina</name>
    <dbReference type="NCBI Taxonomy" id="2518990"/>
    <lineage>
        <taxon>Bacteria</taxon>
        <taxon>Pseudomonadati</taxon>
        <taxon>Pseudomonadota</taxon>
        <taxon>Gammaproteobacteria</taxon>
        <taxon>Cellvibrionales</taxon>
        <taxon>Halieaceae</taxon>
        <taxon>Seongchinamella</taxon>
    </lineage>
</organism>
<dbReference type="Pfam" id="PF02685">
    <property type="entry name" value="Glucokinase"/>
    <property type="match status" value="1"/>
</dbReference>
<evidence type="ECO:0000256" key="1">
    <source>
        <dbReference type="ARBA" id="ARBA00022679"/>
    </source>
</evidence>
<dbReference type="InterPro" id="IPR043129">
    <property type="entry name" value="ATPase_NBD"/>
</dbReference>
<keyword evidence="2" id="KW-0418">Kinase</keyword>
<dbReference type="InterPro" id="IPR050201">
    <property type="entry name" value="Bacterial_glucokinase"/>
</dbReference>
<reference evidence="4" key="1">
    <citation type="submission" date="2019-02" db="EMBL/GenBank/DDBJ databases">
        <authorList>
            <person name="Li S.-H."/>
        </authorList>
    </citation>
    <scope>NUCLEOTIDE SEQUENCE</scope>
    <source>
        <strain evidence="4">IMCC8485</strain>
    </source>
</reference>
<sequence>MAAVTRLTADVGGTNTRIALYDELSGDFRSVATFVNRDHGSLEDILKTWRKDLNEDWPHRGCIAAAAPPSGDEVVMVNIGWSFSRSALAKQFGLHQLRWLNDFQANAHSLPYLGHEDVEQLHPGTKSDHSKLATAGPGTGFGGATLQWVGGTPIAIDAEPGHAGLSPGTELEAAIFSHFLPEHGDIYTELLVSGSGLVRLYTAIAQLRGATPQSLSPAEVSRRGLDGSDVHCVQALETFCALLGSACGDFVLSNGAYGGLFIAGGIVPRMQDFLKQSSFIARLQGKGLMQEHLARMPVRLIVTEHPGLIGAAHAPLNATGES</sequence>
<accession>A0ABT3SVA0</accession>
<name>A0ABT3SVA0_9GAMM</name>
<dbReference type="Gene3D" id="3.40.367.20">
    <property type="match status" value="1"/>
</dbReference>
<proteinExistence type="inferred from homology"/>
<evidence type="ECO:0000313" key="4">
    <source>
        <dbReference type="EMBL" id="MCX2973918.1"/>
    </source>
</evidence>
<dbReference type="RefSeq" id="WP_279252745.1">
    <property type="nucleotide sequence ID" value="NZ_SHNP01000003.1"/>
</dbReference>
<dbReference type="PANTHER" id="PTHR47690:SF1">
    <property type="entry name" value="GLUCOKINASE"/>
    <property type="match status" value="1"/>
</dbReference>
<protein>
    <submittedName>
        <fullName evidence="4">Glucokinase</fullName>
        <ecNumber evidence="4">2.7.1.2</ecNumber>
    </submittedName>
</protein>
<keyword evidence="1 4" id="KW-0808">Transferase</keyword>
<evidence type="ECO:0000256" key="2">
    <source>
        <dbReference type="ARBA" id="ARBA00022777"/>
    </source>
</evidence>
<dbReference type="CDD" id="cd24008">
    <property type="entry name" value="ASKHA_NBD_GLK"/>
    <property type="match status" value="1"/>
</dbReference>
<evidence type="ECO:0000256" key="3">
    <source>
        <dbReference type="RuleBase" id="RU004046"/>
    </source>
</evidence>
<evidence type="ECO:0000313" key="5">
    <source>
        <dbReference type="Proteomes" id="UP001143307"/>
    </source>
</evidence>
<dbReference type="InterPro" id="IPR003836">
    <property type="entry name" value="Glucokinase"/>
</dbReference>
<gene>
    <name evidence="4" type="primary">glk</name>
    <name evidence="4" type="ORF">EYC87_10040</name>
</gene>